<evidence type="ECO:0000313" key="5">
    <source>
        <dbReference type="Proteomes" id="UP000006727"/>
    </source>
</evidence>
<accession>A0A2K1K6M6</accession>
<reference evidence="4" key="3">
    <citation type="submission" date="2020-12" db="UniProtKB">
        <authorList>
            <consortium name="EnsemblPlants"/>
        </authorList>
    </citation>
    <scope>IDENTIFICATION</scope>
</reference>
<name>A0A2K1K6M6_PHYPA</name>
<sequence>MDPQGNLCMMGGYDSASKAYVLYDLDKQKIIVTKVVQFNESEMAFVQHTDLRESPTEMLNFLSSINDKNISHTDPQQEDKTPTKGREPTMPHPAQDDDPARYRRTSTYCASKGKRTHKHSSTNEALHEDENSTDQVP</sequence>
<dbReference type="Proteomes" id="UP000006727">
    <property type="component" value="Chromosome 8"/>
</dbReference>
<reference evidence="3 5" key="2">
    <citation type="journal article" date="2018" name="Plant J.">
        <title>The Physcomitrella patens chromosome-scale assembly reveals moss genome structure and evolution.</title>
        <authorList>
            <person name="Lang D."/>
            <person name="Ullrich K.K."/>
            <person name="Murat F."/>
            <person name="Fuchs J."/>
            <person name="Jenkins J."/>
            <person name="Haas F.B."/>
            <person name="Piednoel M."/>
            <person name="Gundlach H."/>
            <person name="Van Bel M."/>
            <person name="Meyberg R."/>
            <person name="Vives C."/>
            <person name="Morata J."/>
            <person name="Symeonidi A."/>
            <person name="Hiss M."/>
            <person name="Muchero W."/>
            <person name="Kamisugi Y."/>
            <person name="Saleh O."/>
            <person name="Blanc G."/>
            <person name="Decker E.L."/>
            <person name="van Gessel N."/>
            <person name="Grimwood J."/>
            <person name="Hayes R.D."/>
            <person name="Graham S.W."/>
            <person name="Gunter L.E."/>
            <person name="McDaniel S.F."/>
            <person name="Hoernstein S.N.W."/>
            <person name="Larsson A."/>
            <person name="Li F.W."/>
            <person name="Perroud P.F."/>
            <person name="Phillips J."/>
            <person name="Ranjan P."/>
            <person name="Rokshar D.S."/>
            <person name="Rothfels C.J."/>
            <person name="Schneider L."/>
            <person name="Shu S."/>
            <person name="Stevenson D.W."/>
            <person name="Thummler F."/>
            <person name="Tillich M."/>
            <person name="Villarreal Aguilar J.C."/>
            <person name="Widiez T."/>
            <person name="Wong G.K."/>
            <person name="Wymore A."/>
            <person name="Zhang Y."/>
            <person name="Zimmer A.D."/>
            <person name="Quatrano R.S."/>
            <person name="Mayer K.F.X."/>
            <person name="Goodstein D."/>
            <person name="Casacuberta J.M."/>
            <person name="Vandepoele K."/>
            <person name="Reski R."/>
            <person name="Cuming A.C."/>
            <person name="Tuskan G.A."/>
            <person name="Maumus F."/>
            <person name="Salse J."/>
            <person name="Schmutz J."/>
            <person name="Rensing S.A."/>
        </authorList>
    </citation>
    <scope>NUCLEOTIDE SEQUENCE [LARGE SCALE GENOMIC DNA]</scope>
    <source>
        <strain evidence="4 5">cv. Gransden 2004</strain>
    </source>
</reference>
<organism evidence="3">
    <name type="scientific">Physcomitrium patens</name>
    <name type="common">Spreading-leaved earth moss</name>
    <name type="synonym">Physcomitrella patens</name>
    <dbReference type="NCBI Taxonomy" id="3218"/>
    <lineage>
        <taxon>Eukaryota</taxon>
        <taxon>Viridiplantae</taxon>
        <taxon>Streptophyta</taxon>
        <taxon>Embryophyta</taxon>
        <taxon>Bryophyta</taxon>
        <taxon>Bryophytina</taxon>
        <taxon>Bryopsida</taxon>
        <taxon>Funariidae</taxon>
        <taxon>Funariales</taxon>
        <taxon>Funariaceae</taxon>
        <taxon>Physcomitrium</taxon>
    </lineage>
</organism>
<dbReference type="InParanoid" id="A0A2K1K6M6"/>
<feature type="domain" description="Retroviral polymerase SH3-like" evidence="2">
    <location>
        <begin position="1"/>
        <end position="44"/>
    </location>
</feature>
<dbReference type="InterPro" id="IPR057670">
    <property type="entry name" value="SH3_retrovirus"/>
</dbReference>
<proteinExistence type="predicted"/>
<evidence type="ECO:0000256" key="1">
    <source>
        <dbReference type="SAM" id="MobiDB-lite"/>
    </source>
</evidence>
<dbReference type="PaxDb" id="3218-PP1S8_246V6.1"/>
<evidence type="ECO:0000259" key="2">
    <source>
        <dbReference type="Pfam" id="PF25597"/>
    </source>
</evidence>
<dbReference type="EMBL" id="ABEU02000008">
    <property type="protein sequence ID" value="PNR49431.1"/>
    <property type="molecule type" value="Genomic_DNA"/>
</dbReference>
<keyword evidence="5" id="KW-1185">Reference proteome</keyword>
<dbReference type="EnsemblPlants" id="Pp3c8_9250V3.1">
    <property type="protein sequence ID" value="PAC:32963754.CDS.1"/>
    <property type="gene ID" value="Pp3c8_9250"/>
</dbReference>
<evidence type="ECO:0000313" key="4">
    <source>
        <dbReference type="EnsemblPlants" id="PAC:32963754.CDS.1"/>
    </source>
</evidence>
<feature type="region of interest" description="Disordered" evidence="1">
    <location>
        <begin position="64"/>
        <end position="137"/>
    </location>
</feature>
<dbReference type="Pfam" id="PF25597">
    <property type="entry name" value="SH3_retrovirus"/>
    <property type="match status" value="1"/>
</dbReference>
<gene>
    <name evidence="3" type="ORF">PHYPA_011327</name>
</gene>
<protein>
    <recommendedName>
        <fullName evidence="2">Retroviral polymerase SH3-like domain-containing protein</fullName>
    </recommendedName>
</protein>
<evidence type="ECO:0000313" key="3">
    <source>
        <dbReference type="EMBL" id="PNR49431.1"/>
    </source>
</evidence>
<feature type="compositionally biased region" description="Basic and acidic residues" evidence="1">
    <location>
        <begin position="69"/>
        <end position="101"/>
    </location>
</feature>
<reference evidence="3 5" key="1">
    <citation type="journal article" date="2008" name="Science">
        <title>The Physcomitrella genome reveals evolutionary insights into the conquest of land by plants.</title>
        <authorList>
            <person name="Rensing S."/>
            <person name="Lang D."/>
            <person name="Zimmer A."/>
            <person name="Terry A."/>
            <person name="Salamov A."/>
            <person name="Shapiro H."/>
            <person name="Nishiyama T."/>
            <person name="Perroud P.-F."/>
            <person name="Lindquist E."/>
            <person name="Kamisugi Y."/>
            <person name="Tanahashi T."/>
            <person name="Sakakibara K."/>
            <person name="Fujita T."/>
            <person name="Oishi K."/>
            <person name="Shin-I T."/>
            <person name="Kuroki Y."/>
            <person name="Toyoda A."/>
            <person name="Suzuki Y."/>
            <person name="Hashimoto A."/>
            <person name="Yamaguchi K."/>
            <person name="Sugano A."/>
            <person name="Kohara Y."/>
            <person name="Fujiyama A."/>
            <person name="Anterola A."/>
            <person name="Aoki S."/>
            <person name="Ashton N."/>
            <person name="Barbazuk W.B."/>
            <person name="Barker E."/>
            <person name="Bennetzen J."/>
            <person name="Bezanilla M."/>
            <person name="Blankenship R."/>
            <person name="Cho S.H."/>
            <person name="Dutcher S."/>
            <person name="Estelle M."/>
            <person name="Fawcett J.A."/>
            <person name="Gundlach H."/>
            <person name="Hanada K."/>
            <person name="Heyl A."/>
            <person name="Hicks K.A."/>
            <person name="Hugh J."/>
            <person name="Lohr M."/>
            <person name="Mayer K."/>
            <person name="Melkozernov A."/>
            <person name="Murata T."/>
            <person name="Nelson D."/>
            <person name="Pils B."/>
            <person name="Prigge M."/>
            <person name="Reiss B."/>
            <person name="Renner T."/>
            <person name="Rombauts S."/>
            <person name="Rushton P."/>
            <person name="Sanderfoot A."/>
            <person name="Schween G."/>
            <person name="Shiu S.-H."/>
            <person name="Stueber K."/>
            <person name="Theodoulou F.L."/>
            <person name="Tu H."/>
            <person name="Van de Peer Y."/>
            <person name="Verrier P.J."/>
            <person name="Waters E."/>
            <person name="Wood A."/>
            <person name="Yang L."/>
            <person name="Cove D."/>
            <person name="Cuming A."/>
            <person name="Hasebe M."/>
            <person name="Lucas S."/>
            <person name="Mishler D.B."/>
            <person name="Reski R."/>
            <person name="Grigoriev I."/>
            <person name="Quatrano R.S."/>
            <person name="Boore J.L."/>
        </authorList>
    </citation>
    <scope>NUCLEOTIDE SEQUENCE [LARGE SCALE GENOMIC DNA]</scope>
    <source>
        <strain evidence="4 5">cv. Gransden 2004</strain>
    </source>
</reference>
<dbReference type="AlphaFoldDB" id="A0A2K1K6M6"/>
<dbReference type="Gramene" id="Pp3c8_9250V3.1">
    <property type="protein sequence ID" value="PAC:32963754.CDS.1"/>
    <property type="gene ID" value="Pp3c8_9250"/>
</dbReference>